<feature type="transmembrane region" description="Helical" evidence="1">
    <location>
        <begin position="76"/>
        <end position="97"/>
    </location>
</feature>
<keyword evidence="1" id="KW-1133">Transmembrane helix</keyword>
<keyword evidence="1" id="KW-0472">Membrane</keyword>
<evidence type="ECO:0008006" key="4">
    <source>
        <dbReference type="Google" id="ProtNLM"/>
    </source>
</evidence>
<keyword evidence="3" id="KW-1185">Reference proteome</keyword>
<evidence type="ECO:0000313" key="2">
    <source>
        <dbReference type="EMBL" id="PSR87234.1"/>
    </source>
</evidence>
<reference evidence="2 3" key="1">
    <citation type="journal article" date="2018" name="Mycol. Prog.">
        <title>Coniella lustricola, a new species from submerged detritus.</title>
        <authorList>
            <person name="Raudabaugh D.B."/>
            <person name="Iturriaga T."/>
            <person name="Carver A."/>
            <person name="Mondo S."/>
            <person name="Pangilinan J."/>
            <person name="Lipzen A."/>
            <person name="He G."/>
            <person name="Amirebrahimi M."/>
            <person name="Grigoriev I.V."/>
            <person name="Miller A.N."/>
        </authorList>
    </citation>
    <scope>NUCLEOTIDE SEQUENCE [LARGE SCALE GENOMIC DNA]</scope>
    <source>
        <strain evidence="2 3">B22-T-1</strain>
    </source>
</reference>
<dbReference type="Proteomes" id="UP000241462">
    <property type="component" value="Unassembled WGS sequence"/>
</dbReference>
<name>A0A2T3A9J5_9PEZI</name>
<protein>
    <recommendedName>
        <fullName evidence="4">Transmembrane protein</fullName>
    </recommendedName>
</protein>
<dbReference type="InParanoid" id="A0A2T3A9J5"/>
<accession>A0A2T3A9J5</accession>
<feature type="transmembrane region" description="Helical" evidence="1">
    <location>
        <begin position="167"/>
        <end position="183"/>
    </location>
</feature>
<feature type="transmembrane region" description="Helical" evidence="1">
    <location>
        <begin position="104"/>
        <end position="125"/>
    </location>
</feature>
<sequence>MRWHFSLRFVDGHCRLETAHCLPYLAAHEQSLSPCCGQDSVLEATRKDLSLLFHRPLMILSSSCTEASLGVQSLLHPHHCFLIVFVLSFLFQSSVLWSQKASCLLFLHNIELSIFYVLGLFYSLFFGGGGCGSRFSHHSYASDGQAWSHGMMETIDEEAVTVSSRTFSAYFVAYLGLEWWCFIRRIRIYISLGSWRCLSRGDFCFYSLIVCFDLFSRLFPASVDYFIDIARRFLGDTSRRFTA</sequence>
<dbReference type="EMBL" id="KZ678431">
    <property type="protein sequence ID" value="PSR87234.1"/>
    <property type="molecule type" value="Genomic_DNA"/>
</dbReference>
<evidence type="ECO:0000313" key="3">
    <source>
        <dbReference type="Proteomes" id="UP000241462"/>
    </source>
</evidence>
<keyword evidence="1" id="KW-0812">Transmembrane</keyword>
<evidence type="ECO:0000256" key="1">
    <source>
        <dbReference type="SAM" id="Phobius"/>
    </source>
</evidence>
<organism evidence="2 3">
    <name type="scientific">Coniella lustricola</name>
    <dbReference type="NCBI Taxonomy" id="2025994"/>
    <lineage>
        <taxon>Eukaryota</taxon>
        <taxon>Fungi</taxon>
        <taxon>Dikarya</taxon>
        <taxon>Ascomycota</taxon>
        <taxon>Pezizomycotina</taxon>
        <taxon>Sordariomycetes</taxon>
        <taxon>Sordariomycetidae</taxon>
        <taxon>Diaporthales</taxon>
        <taxon>Schizoparmaceae</taxon>
        <taxon>Coniella</taxon>
    </lineage>
</organism>
<dbReference type="AlphaFoldDB" id="A0A2T3A9J5"/>
<gene>
    <name evidence="2" type="ORF">BD289DRAFT_240958</name>
</gene>
<proteinExistence type="predicted"/>